<evidence type="ECO:0000256" key="1">
    <source>
        <dbReference type="SAM" id="Coils"/>
    </source>
</evidence>
<dbReference type="EMBL" id="ML976979">
    <property type="protein sequence ID" value="KAF1962402.1"/>
    <property type="molecule type" value="Genomic_DNA"/>
</dbReference>
<protein>
    <recommendedName>
        <fullName evidence="2">Protein kinase domain-containing protein</fullName>
    </recommendedName>
</protein>
<organism evidence="3 4">
    <name type="scientific">Byssothecium circinans</name>
    <dbReference type="NCBI Taxonomy" id="147558"/>
    <lineage>
        <taxon>Eukaryota</taxon>
        <taxon>Fungi</taxon>
        <taxon>Dikarya</taxon>
        <taxon>Ascomycota</taxon>
        <taxon>Pezizomycotina</taxon>
        <taxon>Dothideomycetes</taxon>
        <taxon>Pleosporomycetidae</taxon>
        <taxon>Pleosporales</taxon>
        <taxon>Massarineae</taxon>
        <taxon>Massarinaceae</taxon>
        <taxon>Byssothecium</taxon>
    </lineage>
</organism>
<dbReference type="Proteomes" id="UP000800035">
    <property type="component" value="Unassembled WGS sequence"/>
</dbReference>
<dbReference type="AlphaFoldDB" id="A0A6A5UF81"/>
<dbReference type="PROSITE" id="PS50011">
    <property type="entry name" value="PROTEIN_KINASE_DOM"/>
    <property type="match status" value="1"/>
</dbReference>
<dbReference type="GO" id="GO:0005524">
    <property type="term" value="F:ATP binding"/>
    <property type="evidence" value="ECO:0007669"/>
    <property type="project" value="InterPro"/>
</dbReference>
<dbReference type="OrthoDB" id="4062651at2759"/>
<evidence type="ECO:0000313" key="4">
    <source>
        <dbReference type="Proteomes" id="UP000800035"/>
    </source>
</evidence>
<name>A0A6A5UF81_9PLEO</name>
<dbReference type="SUPFAM" id="SSF56112">
    <property type="entry name" value="Protein kinase-like (PK-like)"/>
    <property type="match status" value="1"/>
</dbReference>
<accession>A0A6A5UF81</accession>
<feature type="domain" description="Protein kinase" evidence="2">
    <location>
        <begin position="12"/>
        <end position="270"/>
    </location>
</feature>
<keyword evidence="1" id="KW-0175">Coiled coil</keyword>
<dbReference type="Gene3D" id="1.10.510.10">
    <property type="entry name" value="Transferase(Phosphotransferase) domain 1"/>
    <property type="match status" value="1"/>
</dbReference>
<dbReference type="SMART" id="SM00220">
    <property type="entry name" value="S_TKc"/>
    <property type="match status" value="1"/>
</dbReference>
<keyword evidence="4" id="KW-1185">Reference proteome</keyword>
<feature type="coiled-coil region" evidence="1">
    <location>
        <begin position="42"/>
        <end position="69"/>
    </location>
</feature>
<gene>
    <name evidence="3" type="ORF">CC80DRAFT_462488</name>
</gene>
<dbReference type="GO" id="GO:0004672">
    <property type="term" value="F:protein kinase activity"/>
    <property type="evidence" value="ECO:0007669"/>
    <property type="project" value="InterPro"/>
</dbReference>
<evidence type="ECO:0000313" key="3">
    <source>
        <dbReference type="EMBL" id="KAF1962402.1"/>
    </source>
</evidence>
<sequence>MITRLRPPFPSLSADNFLSRGTAGHVYAISRNVVFKCPTLFENPVQAQAEEMEESIRKLENEKAVYQILMEHRHPNIVYGILCVPEGLFMHRQETTLQSRIENSSMSAISSDKQERWIQQITSALAWLEDLGYAHGDLRPANIFLSAMEDVRLGDFDATVKKGDELLAASEPFCKLDENYDTPLAGPLSEQFSLASCIFTIRFGHIPFHNVEPHVRVRNLIMGLFPSTASDVTFGNLMDKCWHGYYNSIRAVEHDIFSLLGKRSFAEEFLDNDTNALDDIQVSTLQAECDEFLAKESR</sequence>
<reference evidence="3" key="1">
    <citation type="journal article" date="2020" name="Stud. Mycol.">
        <title>101 Dothideomycetes genomes: a test case for predicting lifestyles and emergence of pathogens.</title>
        <authorList>
            <person name="Haridas S."/>
            <person name="Albert R."/>
            <person name="Binder M."/>
            <person name="Bloem J."/>
            <person name="Labutti K."/>
            <person name="Salamov A."/>
            <person name="Andreopoulos B."/>
            <person name="Baker S."/>
            <person name="Barry K."/>
            <person name="Bills G."/>
            <person name="Bluhm B."/>
            <person name="Cannon C."/>
            <person name="Castanera R."/>
            <person name="Culley D."/>
            <person name="Daum C."/>
            <person name="Ezra D."/>
            <person name="Gonzalez J."/>
            <person name="Henrissat B."/>
            <person name="Kuo A."/>
            <person name="Liang C."/>
            <person name="Lipzen A."/>
            <person name="Lutzoni F."/>
            <person name="Magnuson J."/>
            <person name="Mondo S."/>
            <person name="Nolan M."/>
            <person name="Ohm R."/>
            <person name="Pangilinan J."/>
            <person name="Park H.-J."/>
            <person name="Ramirez L."/>
            <person name="Alfaro M."/>
            <person name="Sun H."/>
            <person name="Tritt A."/>
            <person name="Yoshinaga Y."/>
            <person name="Zwiers L.-H."/>
            <person name="Turgeon B."/>
            <person name="Goodwin S."/>
            <person name="Spatafora J."/>
            <person name="Crous P."/>
            <person name="Grigoriev I."/>
        </authorList>
    </citation>
    <scope>NUCLEOTIDE SEQUENCE</scope>
    <source>
        <strain evidence="3">CBS 675.92</strain>
    </source>
</reference>
<dbReference type="Pfam" id="PF00069">
    <property type="entry name" value="Pkinase"/>
    <property type="match status" value="1"/>
</dbReference>
<evidence type="ECO:0000259" key="2">
    <source>
        <dbReference type="PROSITE" id="PS50011"/>
    </source>
</evidence>
<proteinExistence type="predicted"/>
<dbReference type="InterPro" id="IPR011009">
    <property type="entry name" value="Kinase-like_dom_sf"/>
</dbReference>
<dbReference type="InterPro" id="IPR000719">
    <property type="entry name" value="Prot_kinase_dom"/>
</dbReference>